<dbReference type="InterPro" id="IPR011489">
    <property type="entry name" value="EMI_domain"/>
</dbReference>
<evidence type="ECO:0000256" key="5">
    <source>
        <dbReference type="ARBA" id="ARBA00023054"/>
    </source>
</evidence>
<dbReference type="RefSeq" id="XP_026229734.1">
    <property type="nucleotide sequence ID" value="XM_026373949.2"/>
</dbReference>
<proteinExistence type="predicted"/>
<dbReference type="Gene3D" id="2.60.120.40">
    <property type="match status" value="1"/>
</dbReference>
<name>A0A3Q1H9G5_ANATE</name>
<evidence type="ECO:0000256" key="8">
    <source>
        <dbReference type="SAM" id="SignalP"/>
    </source>
</evidence>
<evidence type="ECO:0000256" key="3">
    <source>
        <dbReference type="ARBA" id="ARBA00022530"/>
    </source>
</evidence>
<feature type="domain" description="C1q" evidence="9">
    <location>
        <begin position="972"/>
        <end position="1122"/>
    </location>
</feature>
<evidence type="ECO:0008006" key="13">
    <source>
        <dbReference type="Google" id="ProtNLM"/>
    </source>
</evidence>
<dbReference type="SUPFAM" id="SSF49842">
    <property type="entry name" value="TNF-like"/>
    <property type="match status" value="1"/>
</dbReference>
<keyword evidence="3" id="KW-0272">Extracellular matrix</keyword>
<feature type="chain" id="PRO_5043579568" description="Elastin microfibril interfacer 2a" evidence="8">
    <location>
        <begin position="27"/>
        <end position="1123"/>
    </location>
</feature>
<evidence type="ECO:0000256" key="1">
    <source>
        <dbReference type="ARBA" id="ARBA00004498"/>
    </source>
</evidence>
<feature type="signal peptide" evidence="8">
    <location>
        <begin position="1"/>
        <end position="26"/>
    </location>
</feature>
<feature type="region of interest" description="Disordered" evidence="7">
    <location>
        <begin position="227"/>
        <end position="250"/>
    </location>
</feature>
<evidence type="ECO:0000256" key="7">
    <source>
        <dbReference type="SAM" id="MobiDB-lite"/>
    </source>
</evidence>
<reference evidence="11" key="1">
    <citation type="submission" date="2021-04" db="EMBL/GenBank/DDBJ databases">
        <authorList>
            <consortium name="Wellcome Sanger Institute Data Sharing"/>
        </authorList>
    </citation>
    <scope>NUCLEOTIDE SEQUENCE [LARGE SCALE GENOMIC DNA]</scope>
</reference>
<feature type="compositionally biased region" description="Polar residues" evidence="7">
    <location>
        <begin position="851"/>
        <end position="867"/>
    </location>
</feature>
<dbReference type="Ensembl" id="ENSATET00000001505.3">
    <property type="protein sequence ID" value="ENSATEP00000001483.3"/>
    <property type="gene ID" value="ENSATEG00000001069.3"/>
</dbReference>
<sequence length="1123" mass="124216">MNDKHGEMERLWTVFTLFLNFQFIYGSPSSYDLHQGFGHAAVAHRHRNRNWCAYVVHKKVSCTVQGSVESFQEPMVAPCPAYQPDCQQQVTYQTRVRPTYKISYKTVTELEWRCCPGYQGPDCKDLKPPPYQQTVQGAQAYHPPNPAHTTRNIQRPERRETGHHETRHEGTEKVRVLEGEVQRLSQTVLDLQSTLTGLTASLRTDLHEDTKKMLVTLLNNMRPPDIATTAGTEDSPAMLDGHQTTRPGSGDKAIEKIVARLDDINNALKSKDEALEDLRGTMSSHEGQIRVLMDASQSQAPAIAEFDVIQTYIDGKVEKLKKELDQNVDEHIAKLQISLNDKIQTLQKTCEDKCDQGLANLSKLIDTKEGDLRKEIRALRLDMAAADGPVRTQRQTDLSKTEDQGDHKDLWREIDRIAEAHRILNVRIDNELGNLSTPQDDIDFSFQIEELEARINISEQNAETHCFYIEEKLTRTISDEVAELRKILDGRLNNMEDQFTSMLVEMSNNSFPGMFSESMNAIQAEVNNNKFLLQSLDDKVIAFQELCSAGCSGSSSSLSSESSSSLPTPNGLGNILKDLSRYRDDLDVLHSDVSDNTQKLRQLENLVDRQSEGNERRAKTMEDFQKGLINLQDNVLGLAGAVTGLSDSLSKYNQDMHKINTTCCHAEHSARGSPARDSWTLVANSEGDITRQQVEELTNRLNTLSTQVSTELSRCKQNTQRVTDDISVVEGRVTRLEKVCGRLDGVSANIKDLKEGLERHIAGLQDRVHKINATSGNHGTNIITLQNSMHRLQAQLSSLAKHVLKDVASTEPGMTLRPERPAPVPDSTQTRPRIKQIHIPLIIPPPPSNPRQTHNPSQPLQPNTHTIKISPPSQPSSPLHPGHPRPIPGSHKPVVETGEAGPPGYIRRVTVRRGSEDSSSMPVKGFAGAPGYPPLQPVSFKPQSTSHRATKVPWNPMYQAPIESPVSVDNSAFADPFSFSAGLTQQPFTGDFGIVRFNRVLVNDGGHYSPHTGIFTVPLDGRYLISGLLTAKQGDRVEAVLSVSNRSVHRLQSSAGPVAGQHGDSAGGNCGCGGSVSFSLILPLKKGDRVGLVRTGGQLATSDAREILSTYSAIFLYAPQAKR</sequence>
<dbReference type="AlphaFoldDB" id="A0A3Q1H9G5"/>
<evidence type="ECO:0000256" key="6">
    <source>
        <dbReference type="ARBA" id="ARBA00023157"/>
    </source>
</evidence>
<dbReference type="InterPro" id="IPR001073">
    <property type="entry name" value="C1q_dom"/>
</dbReference>
<dbReference type="Proteomes" id="UP000265040">
    <property type="component" value="Chromosome 17"/>
</dbReference>
<dbReference type="PROSITE" id="PS51041">
    <property type="entry name" value="EMI"/>
    <property type="match status" value="1"/>
</dbReference>
<protein>
    <recommendedName>
        <fullName evidence="13">Elastin microfibril interfacer 2a</fullName>
    </recommendedName>
</protein>
<dbReference type="PANTHER" id="PTHR15427:SF36">
    <property type="entry name" value="EMILIN-2"/>
    <property type="match status" value="1"/>
</dbReference>
<feature type="region of interest" description="Disordered" evidence="7">
    <location>
        <begin position="809"/>
        <end position="905"/>
    </location>
</feature>
<dbReference type="InParanoid" id="A0A3Q1H9G5"/>
<keyword evidence="5" id="KW-0175">Coiled coil</keyword>
<organism evidence="11 12">
    <name type="scientific">Anabas testudineus</name>
    <name type="common">Climbing perch</name>
    <name type="synonym">Anthias testudineus</name>
    <dbReference type="NCBI Taxonomy" id="64144"/>
    <lineage>
        <taxon>Eukaryota</taxon>
        <taxon>Metazoa</taxon>
        <taxon>Chordata</taxon>
        <taxon>Craniata</taxon>
        <taxon>Vertebrata</taxon>
        <taxon>Euteleostomi</taxon>
        <taxon>Actinopterygii</taxon>
        <taxon>Neopterygii</taxon>
        <taxon>Teleostei</taxon>
        <taxon>Neoteleostei</taxon>
        <taxon>Acanthomorphata</taxon>
        <taxon>Anabantaria</taxon>
        <taxon>Anabantiformes</taxon>
        <taxon>Anabantoidei</taxon>
        <taxon>Anabantidae</taxon>
        <taxon>Anabas</taxon>
    </lineage>
</organism>
<dbReference type="Pfam" id="PF07546">
    <property type="entry name" value="EMI"/>
    <property type="match status" value="1"/>
</dbReference>
<keyword evidence="4 8" id="KW-0732">Signal</keyword>
<dbReference type="CTD" id="100001725"/>
<evidence type="ECO:0000259" key="10">
    <source>
        <dbReference type="PROSITE" id="PS51041"/>
    </source>
</evidence>
<keyword evidence="12" id="KW-1185">Reference proteome</keyword>
<evidence type="ECO:0000313" key="12">
    <source>
        <dbReference type="Proteomes" id="UP000265040"/>
    </source>
</evidence>
<dbReference type="SMART" id="SM00110">
    <property type="entry name" value="C1Q"/>
    <property type="match status" value="1"/>
</dbReference>
<feature type="domain" description="EMI" evidence="10">
    <location>
        <begin position="48"/>
        <end position="125"/>
    </location>
</feature>
<evidence type="ECO:0000256" key="4">
    <source>
        <dbReference type="ARBA" id="ARBA00022729"/>
    </source>
</evidence>
<dbReference type="GeneID" id="113171529"/>
<evidence type="ECO:0000313" key="11">
    <source>
        <dbReference type="Ensembl" id="ENSATEP00000001483.3"/>
    </source>
</evidence>
<keyword evidence="2" id="KW-0964">Secreted</keyword>
<dbReference type="GeneTree" id="ENSGT01030000234633"/>
<dbReference type="PANTHER" id="PTHR15427">
    <property type="entry name" value="EMILIN ELASTIN MICROFIBRIL INTERFACE-LOCATED PROTEIN ELASTIN MICROFIBRIL INTERFACER"/>
    <property type="match status" value="1"/>
</dbReference>
<reference evidence="11" key="2">
    <citation type="submission" date="2025-08" db="UniProtKB">
        <authorList>
            <consortium name="Ensembl"/>
        </authorList>
    </citation>
    <scope>IDENTIFICATION</scope>
</reference>
<dbReference type="InterPro" id="IPR050392">
    <property type="entry name" value="Collagen/C1q_domain"/>
</dbReference>
<evidence type="ECO:0000256" key="2">
    <source>
        <dbReference type="ARBA" id="ARBA00022525"/>
    </source>
</evidence>
<keyword evidence="6" id="KW-1015">Disulfide bond</keyword>
<dbReference type="InterPro" id="IPR008983">
    <property type="entry name" value="Tumour_necrosis_fac-like_dom"/>
</dbReference>
<reference evidence="11" key="3">
    <citation type="submission" date="2025-09" db="UniProtKB">
        <authorList>
            <consortium name="Ensembl"/>
        </authorList>
    </citation>
    <scope>IDENTIFICATION</scope>
</reference>
<dbReference type="STRING" id="64144.ENSATEP00000001483"/>
<dbReference type="PROSITE" id="PS50871">
    <property type="entry name" value="C1Q"/>
    <property type="match status" value="1"/>
</dbReference>
<dbReference type="Pfam" id="PF00386">
    <property type="entry name" value="C1q"/>
    <property type="match status" value="1"/>
</dbReference>
<comment type="subcellular location">
    <subcellularLocation>
        <location evidence="1">Secreted</location>
        <location evidence="1">Extracellular space</location>
        <location evidence="1">Extracellular matrix</location>
    </subcellularLocation>
</comment>
<accession>A0A3Q1H9G5</accession>
<evidence type="ECO:0000259" key="9">
    <source>
        <dbReference type="PROSITE" id="PS50871"/>
    </source>
</evidence>